<feature type="compositionally biased region" description="Basic and acidic residues" evidence="12">
    <location>
        <begin position="406"/>
        <end position="424"/>
    </location>
</feature>
<comment type="subcellular location">
    <subcellularLocation>
        <location evidence="2">Cytoplasm</location>
    </subcellularLocation>
    <subcellularLocation>
        <location evidence="1">Nucleus</location>
    </subcellularLocation>
</comment>
<feature type="compositionally biased region" description="Gly residues" evidence="12">
    <location>
        <begin position="164"/>
        <end position="175"/>
    </location>
</feature>
<reference evidence="14" key="2">
    <citation type="submission" date="2025-09" db="UniProtKB">
        <authorList>
            <consortium name="Ensembl"/>
        </authorList>
    </citation>
    <scope>IDENTIFICATION</scope>
</reference>
<dbReference type="GO" id="GO:0005737">
    <property type="term" value="C:cytoplasm"/>
    <property type="evidence" value="ECO:0007669"/>
    <property type="project" value="UniProtKB-SubCell"/>
</dbReference>
<dbReference type="GO" id="GO:0006281">
    <property type="term" value="P:DNA repair"/>
    <property type="evidence" value="ECO:0007669"/>
    <property type="project" value="UniProtKB-KW"/>
</dbReference>
<evidence type="ECO:0000313" key="15">
    <source>
        <dbReference type="Proteomes" id="UP000694557"/>
    </source>
</evidence>
<dbReference type="GO" id="GO:0007517">
    <property type="term" value="P:muscle organ development"/>
    <property type="evidence" value="ECO:0007669"/>
    <property type="project" value="UniProtKB-KW"/>
</dbReference>
<dbReference type="PANTHER" id="PTHR12550:SF18">
    <property type="entry name" value="HEPATOMA-DERIVED GROWTH FACTOR-RELATED PROTEIN 2"/>
    <property type="match status" value="1"/>
</dbReference>
<evidence type="ECO:0000256" key="10">
    <source>
        <dbReference type="ARBA" id="ARBA00023242"/>
    </source>
</evidence>
<feature type="compositionally biased region" description="Basic and acidic residues" evidence="12">
    <location>
        <begin position="271"/>
        <end position="324"/>
    </location>
</feature>
<dbReference type="InterPro" id="IPR035441">
    <property type="entry name" value="TFIIS/LEDGF_dom_sf"/>
</dbReference>
<evidence type="ECO:0000256" key="2">
    <source>
        <dbReference type="ARBA" id="ARBA00004496"/>
    </source>
</evidence>
<dbReference type="GeneTree" id="ENSGT00940000153942"/>
<feature type="compositionally biased region" description="Basic and acidic residues" evidence="12">
    <location>
        <begin position="506"/>
        <end position="522"/>
    </location>
</feature>
<name>A0A8C7MYN9_ONCKI</name>
<dbReference type="InterPro" id="IPR036218">
    <property type="entry name" value="HIVI-bd_sf"/>
</dbReference>
<dbReference type="AlphaFoldDB" id="A0A8C7MYN9"/>
<gene>
    <name evidence="14" type="primary">LOC109902538</name>
</gene>
<feature type="compositionally biased region" description="Basic and acidic residues" evidence="12">
    <location>
        <begin position="537"/>
        <end position="550"/>
    </location>
</feature>
<dbReference type="GO" id="GO:0061628">
    <property type="term" value="F:histone H3K27me3 reader activity"/>
    <property type="evidence" value="ECO:0007669"/>
    <property type="project" value="TreeGrafter"/>
</dbReference>
<evidence type="ECO:0000256" key="3">
    <source>
        <dbReference type="ARBA" id="ARBA00005309"/>
    </source>
</evidence>
<feature type="compositionally biased region" description="Basic and acidic residues" evidence="12">
    <location>
        <begin position="146"/>
        <end position="161"/>
    </location>
</feature>
<dbReference type="PROSITE" id="PS50812">
    <property type="entry name" value="PWWP"/>
    <property type="match status" value="1"/>
</dbReference>
<feature type="region of interest" description="Disordered" evidence="12">
    <location>
        <begin position="391"/>
        <end position="424"/>
    </location>
</feature>
<dbReference type="Gene3D" id="1.20.930.10">
    <property type="entry name" value="Conserved domain common to transcription factors TFIIS, elongin A, CRSP70"/>
    <property type="match status" value="1"/>
</dbReference>
<dbReference type="InterPro" id="IPR000313">
    <property type="entry name" value="PWWP_dom"/>
</dbReference>
<evidence type="ECO:0000256" key="4">
    <source>
        <dbReference type="ARBA" id="ARBA00022490"/>
    </source>
</evidence>
<evidence type="ECO:0000256" key="12">
    <source>
        <dbReference type="SAM" id="MobiDB-lite"/>
    </source>
</evidence>
<dbReference type="Pfam" id="PF00855">
    <property type="entry name" value="PWWP"/>
    <property type="match status" value="1"/>
</dbReference>
<evidence type="ECO:0000256" key="7">
    <source>
        <dbReference type="ARBA" id="ARBA00023054"/>
    </source>
</evidence>
<keyword evidence="8" id="KW-0233">DNA recombination</keyword>
<dbReference type="Gene3D" id="2.30.30.140">
    <property type="match status" value="1"/>
</dbReference>
<evidence type="ECO:0000313" key="14">
    <source>
        <dbReference type="Ensembl" id="ENSOKIP00005088013.1"/>
    </source>
</evidence>
<dbReference type="Proteomes" id="UP000694557">
    <property type="component" value="Unassembled WGS sequence"/>
</dbReference>
<dbReference type="GO" id="GO:0005634">
    <property type="term" value="C:nucleus"/>
    <property type="evidence" value="ECO:0007669"/>
    <property type="project" value="UniProtKB-SubCell"/>
</dbReference>
<dbReference type="GO" id="GO:0062072">
    <property type="term" value="F:histone H3K9me2/3 reader activity"/>
    <property type="evidence" value="ECO:0007669"/>
    <property type="project" value="TreeGrafter"/>
</dbReference>
<feature type="compositionally biased region" description="Basic residues" evidence="12">
    <location>
        <begin position="105"/>
        <end position="121"/>
    </location>
</feature>
<organism evidence="14 15">
    <name type="scientific">Oncorhynchus kisutch</name>
    <name type="common">Coho salmon</name>
    <name type="synonym">Salmo kisutch</name>
    <dbReference type="NCBI Taxonomy" id="8019"/>
    <lineage>
        <taxon>Eukaryota</taxon>
        <taxon>Metazoa</taxon>
        <taxon>Chordata</taxon>
        <taxon>Craniata</taxon>
        <taxon>Vertebrata</taxon>
        <taxon>Euteleostomi</taxon>
        <taxon>Actinopterygii</taxon>
        <taxon>Neopterygii</taxon>
        <taxon>Teleostei</taxon>
        <taxon>Protacanthopterygii</taxon>
        <taxon>Salmoniformes</taxon>
        <taxon>Salmonidae</taxon>
        <taxon>Salmoninae</taxon>
        <taxon>Oncorhynchus</taxon>
    </lineage>
</organism>
<evidence type="ECO:0000256" key="9">
    <source>
        <dbReference type="ARBA" id="ARBA00023204"/>
    </source>
</evidence>
<dbReference type="GO" id="GO:0006310">
    <property type="term" value="P:DNA recombination"/>
    <property type="evidence" value="ECO:0007669"/>
    <property type="project" value="UniProtKB-KW"/>
</dbReference>
<sequence>MPHNFQPGDLVFAKMKGYPHWPARIEDVADGAVKPPPNKVPIFFFGTHETYHTIQLPPVSSSDSEANDGAAGSEAEDDEEAVVPRKAYSGSEVNSDSGSEDRGGVKRKAPAAKRPPVKKTRGSSSDRDGEESGSPSDPDPSPSDSDSGKNSDQDFTPEKKAAAGRGGAGKKAGGGKGKKVVSSDSDSGSQSDKKKGGSDSEDQKPRPALSGSESQSGSKSDSDSEPQPPQRKAPQARKKEKPPPKPRGGRKPKAAPVRAPASSSDSDSDSEPDRVSDWKKRDEERRKELEERRKKEQAEEILKYREREKEEEEQRKKDKEKGKSSGENSSDEGVDHPLKKSKKPPPPPIPAPSDSDSGPEVTSMEDCKEGTFSCFRIDLLNIVFFPHSGESICKASKPEKPKRKPERPPERKAEKKKEPTPDEKLQKLHADIKFALKVDNPDIERCLQALAELEAVPVTSHILQKNSDVIATLKKIRRYKASSDVMEKASQVYNKLKGQFVVKSEMPSKHKAEGKEQEENGKETSNTDVTPVNGESEIQKKECTELEDTPKSPVQEVNDEHVASSPNR</sequence>
<feature type="region of interest" description="Disordered" evidence="12">
    <location>
        <begin position="503"/>
        <end position="568"/>
    </location>
</feature>
<keyword evidence="7" id="KW-0175">Coiled coil</keyword>
<evidence type="ECO:0000256" key="5">
    <source>
        <dbReference type="ARBA" id="ARBA00022541"/>
    </source>
</evidence>
<feature type="compositionally biased region" description="Low complexity" evidence="12">
    <location>
        <begin position="254"/>
        <end position="265"/>
    </location>
</feature>
<evidence type="ECO:0000256" key="6">
    <source>
        <dbReference type="ARBA" id="ARBA00022763"/>
    </source>
</evidence>
<protein>
    <recommendedName>
        <fullName evidence="11">Hepatoma-derived growth factor-related protein 2</fullName>
    </recommendedName>
</protein>
<dbReference type="InterPro" id="IPR021567">
    <property type="entry name" value="LEDGF_IBD"/>
</dbReference>
<keyword evidence="10" id="KW-0539">Nucleus</keyword>
<dbReference type="Pfam" id="PF11467">
    <property type="entry name" value="LEDGF"/>
    <property type="match status" value="1"/>
</dbReference>
<comment type="similarity">
    <text evidence="3">Belongs to the HDGF family.</text>
</comment>
<feature type="compositionally biased region" description="Basic and acidic residues" evidence="12">
    <location>
        <begin position="191"/>
        <end position="205"/>
    </location>
</feature>
<keyword evidence="9" id="KW-0234">DNA repair</keyword>
<keyword evidence="5" id="KW-0517">Myogenesis</keyword>
<dbReference type="SUPFAM" id="SSF140576">
    <property type="entry name" value="HIV integrase-binding domain"/>
    <property type="match status" value="1"/>
</dbReference>
<proteinExistence type="inferred from homology"/>
<feature type="compositionally biased region" description="Low complexity" evidence="12">
    <location>
        <begin position="180"/>
        <end position="190"/>
    </location>
</feature>
<dbReference type="PANTHER" id="PTHR12550">
    <property type="entry name" value="HEPATOMA-DERIVED GROWTH FACTOR-RELATED"/>
    <property type="match status" value="1"/>
</dbReference>
<evidence type="ECO:0000256" key="11">
    <source>
        <dbReference type="ARBA" id="ARBA00039350"/>
    </source>
</evidence>
<keyword evidence="15" id="KW-1185">Reference proteome</keyword>
<keyword evidence="6" id="KW-0227">DNA damage</keyword>
<evidence type="ECO:0000256" key="8">
    <source>
        <dbReference type="ARBA" id="ARBA00023172"/>
    </source>
</evidence>
<accession>A0A8C7MYN9</accession>
<dbReference type="Ensembl" id="ENSOKIT00005094100.1">
    <property type="protein sequence ID" value="ENSOKIP00005088013.1"/>
    <property type="gene ID" value="ENSOKIG00005038376.1"/>
</dbReference>
<keyword evidence="4" id="KW-0963">Cytoplasm</keyword>
<dbReference type="SUPFAM" id="SSF63748">
    <property type="entry name" value="Tudor/PWWP/MBT"/>
    <property type="match status" value="1"/>
</dbReference>
<reference evidence="14" key="1">
    <citation type="submission" date="2025-08" db="UniProtKB">
        <authorList>
            <consortium name="Ensembl"/>
        </authorList>
    </citation>
    <scope>IDENTIFICATION</scope>
</reference>
<evidence type="ECO:0000256" key="1">
    <source>
        <dbReference type="ARBA" id="ARBA00004123"/>
    </source>
</evidence>
<feature type="compositionally biased region" description="Low complexity" evidence="12">
    <location>
        <begin position="210"/>
        <end position="219"/>
    </location>
</feature>
<evidence type="ECO:0000259" key="13">
    <source>
        <dbReference type="PROSITE" id="PS50812"/>
    </source>
</evidence>
<feature type="domain" description="PWWP" evidence="13">
    <location>
        <begin position="7"/>
        <end position="49"/>
    </location>
</feature>
<feature type="region of interest" description="Disordered" evidence="12">
    <location>
        <begin position="54"/>
        <end position="366"/>
    </location>
</feature>